<dbReference type="GO" id="GO:0007166">
    <property type="term" value="P:cell surface receptor signaling pathway"/>
    <property type="evidence" value="ECO:0007669"/>
    <property type="project" value="InterPro"/>
</dbReference>
<dbReference type="PANTHER" id="PTHR12011">
    <property type="entry name" value="ADHESION G-PROTEIN COUPLED RECEPTOR"/>
    <property type="match status" value="1"/>
</dbReference>
<dbReference type="Pfam" id="PF00002">
    <property type="entry name" value="7tm_2"/>
    <property type="match status" value="1"/>
</dbReference>
<dbReference type="Gene3D" id="1.20.1070.10">
    <property type="entry name" value="Rhodopsin 7-helix transmembrane proteins"/>
    <property type="match status" value="1"/>
</dbReference>
<organism evidence="18 19">
    <name type="scientific">Electrophorus voltai</name>
    <dbReference type="NCBI Taxonomy" id="2609070"/>
    <lineage>
        <taxon>Eukaryota</taxon>
        <taxon>Metazoa</taxon>
        <taxon>Chordata</taxon>
        <taxon>Craniata</taxon>
        <taxon>Vertebrata</taxon>
        <taxon>Euteleostomi</taxon>
        <taxon>Actinopterygii</taxon>
        <taxon>Neopterygii</taxon>
        <taxon>Teleostei</taxon>
        <taxon>Ostariophysi</taxon>
        <taxon>Gymnotiformes</taxon>
        <taxon>Gymnotoidei</taxon>
        <taxon>Gymnotidae</taxon>
        <taxon>Electrophorus</taxon>
    </lineage>
</organism>
<evidence type="ECO:0000256" key="13">
    <source>
        <dbReference type="PROSITE-ProRule" id="PRU00479"/>
    </source>
</evidence>
<dbReference type="InterPro" id="IPR013806">
    <property type="entry name" value="Kringle-like"/>
</dbReference>
<dbReference type="Pfam" id="PF01825">
    <property type="entry name" value="GPS"/>
    <property type="match status" value="1"/>
</dbReference>
<dbReference type="SMART" id="SM00303">
    <property type="entry name" value="GPS"/>
    <property type="match status" value="1"/>
</dbReference>
<protein>
    <recommendedName>
        <fullName evidence="20">Adhesion G protein-coupled receptor E8</fullName>
    </recommendedName>
</protein>
<feature type="domain" description="G-protein coupled receptors family 2 profile 2" evidence="16">
    <location>
        <begin position="439"/>
        <end position="686"/>
    </location>
</feature>
<evidence type="ECO:0000256" key="5">
    <source>
        <dbReference type="ARBA" id="ARBA00022692"/>
    </source>
</evidence>
<evidence type="ECO:0000256" key="1">
    <source>
        <dbReference type="ARBA" id="ARBA00004651"/>
    </source>
</evidence>
<evidence type="ECO:0000256" key="10">
    <source>
        <dbReference type="ARBA" id="ARBA00023136"/>
    </source>
</evidence>
<gene>
    <name evidence="18" type="ORF">P4O66_004284</name>
</gene>
<dbReference type="PROSITE" id="PS50221">
    <property type="entry name" value="GAIN_B"/>
    <property type="match status" value="1"/>
</dbReference>
<comment type="caution">
    <text evidence="13">Lacks conserved residue(s) required for the propagation of feature annotation.</text>
</comment>
<feature type="transmembrane region" description="Helical" evidence="14">
    <location>
        <begin position="592"/>
        <end position="616"/>
    </location>
</feature>
<feature type="transmembrane region" description="Helical" evidence="14">
    <location>
        <begin position="553"/>
        <end position="572"/>
    </location>
</feature>
<evidence type="ECO:0000256" key="7">
    <source>
        <dbReference type="ARBA" id="ARBA00022737"/>
    </source>
</evidence>
<feature type="transmembrane region" description="Helical" evidence="14">
    <location>
        <begin position="636"/>
        <end position="653"/>
    </location>
</feature>
<evidence type="ECO:0000256" key="3">
    <source>
        <dbReference type="ARBA" id="ARBA00022475"/>
    </source>
</evidence>
<evidence type="ECO:0000313" key="19">
    <source>
        <dbReference type="Proteomes" id="UP001239994"/>
    </source>
</evidence>
<keyword evidence="9 14" id="KW-1133">Transmembrane helix</keyword>
<feature type="transmembrane region" description="Helical" evidence="14">
    <location>
        <begin position="475"/>
        <end position="496"/>
    </location>
</feature>
<comment type="subcellular location">
    <subcellularLocation>
        <location evidence="1">Cell membrane</location>
        <topology evidence="1">Multi-pass membrane protein</topology>
    </subcellularLocation>
</comment>
<dbReference type="SMART" id="SM00059">
    <property type="entry name" value="FN2"/>
    <property type="match status" value="1"/>
</dbReference>
<dbReference type="InterPro" id="IPR001740">
    <property type="entry name" value="GPCR_2_EMR1-like_rcpt"/>
</dbReference>
<dbReference type="Gene3D" id="2.60.220.50">
    <property type="match status" value="1"/>
</dbReference>
<dbReference type="PROSITE" id="PS50261">
    <property type="entry name" value="G_PROTEIN_RECEP_F2_4"/>
    <property type="match status" value="1"/>
</dbReference>
<comment type="caution">
    <text evidence="18">The sequence shown here is derived from an EMBL/GenBank/DDBJ whole genome shotgun (WGS) entry which is preliminary data.</text>
</comment>
<dbReference type="GO" id="GO:0004930">
    <property type="term" value="F:G protein-coupled receptor activity"/>
    <property type="evidence" value="ECO:0007669"/>
    <property type="project" value="InterPro"/>
</dbReference>
<evidence type="ECO:0000259" key="17">
    <source>
        <dbReference type="PROSITE" id="PS51092"/>
    </source>
</evidence>
<evidence type="ECO:0000256" key="9">
    <source>
        <dbReference type="ARBA" id="ARBA00022989"/>
    </source>
</evidence>
<evidence type="ECO:0000256" key="8">
    <source>
        <dbReference type="ARBA" id="ARBA00022837"/>
    </source>
</evidence>
<keyword evidence="11" id="KW-1015">Disulfide bond</keyword>
<feature type="domain" description="GAIN-B" evidence="15">
    <location>
        <begin position="272"/>
        <end position="434"/>
    </location>
</feature>
<keyword evidence="19" id="KW-1185">Reference proteome</keyword>
<keyword evidence="5 14" id="KW-0812">Transmembrane</keyword>
<evidence type="ECO:0000313" key="18">
    <source>
        <dbReference type="EMBL" id="KAK1802639.1"/>
    </source>
</evidence>
<dbReference type="GO" id="GO:0007189">
    <property type="term" value="P:adenylate cyclase-activating G protein-coupled receptor signaling pathway"/>
    <property type="evidence" value="ECO:0007669"/>
    <property type="project" value="TreeGrafter"/>
</dbReference>
<evidence type="ECO:0000259" key="15">
    <source>
        <dbReference type="PROSITE" id="PS50221"/>
    </source>
</evidence>
<keyword evidence="6" id="KW-0732">Signal</keyword>
<keyword evidence="12" id="KW-0325">Glycoprotein</keyword>
<feature type="transmembrane region" description="Helical" evidence="14">
    <location>
        <begin position="438"/>
        <end position="463"/>
    </location>
</feature>
<dbReference type="InterPro" id="IPR046338">
    <property type="entry name" value="GAIN_dom_sf"/>
</dbReference>
<keyword evidence="7" id="KW-0677">Repeat</keyword>
<dbReference type="GO" id="GO:0005886">
    <property type="term" value="C:plasma membrane"/>
    <property type="evidence" value="ECO:0007669"/>
    <property type="project" value="UniProtKB-SubCell"/>
</dbReference>
<dbReference type="Gene3D" id="2.10.10.10">
    <property type="entry name" value="Fibronectin, type II, collagen-binding"/>
    <property type="match status" value="1"/>
</dbReference>
<keyword evidence="3" id="KW-1003">Cell membrane</keyword>
<dbReference type="InterPro" id="IPR000562">
    <property type="entry name" value="FN_type2_dom"/>
</dbReference>
<evidence type="ECO:0008006" key="20">
    <source>
        <dbReference type="Google" id="ProtNLM"/>
    </source>
</evidence>
<keyword evidence="4" id="KW-0245">EGF-like domain</keyword>
<proteinExistence type="inferred from homology"/>
<dbReference type="InterPro" id="IPR036943">
    <property type="entry name" value="FN_type2_sf"/>
</dbReference>
<evidence type="ECO:0000259" key="16">
    <source>
        <dbReference type="PROSITE" id="PS50261"/>
    </source>
</evidence>
<feature type="domain" description="Fibronectin type-II" evidence="17">
    <location>
        <begin position="20"/>
        <end position="66"/>
    </location>
</feature>
<dbReference type="CDD" id="cd00062">
    <property type="entry name" value="FN2"/>
    <property type="match status" value="1"/>
</dbReference>
<evidence type="ECO:0000256" key="4">
    <source>
        <dbReference type="ARBA" id="ARBA00022536"/>
    </source>
</evidence>
<dbReference type="SUPFAM" id="SSF57440">
    <property type="entry name" value="Kringle-like"/>
    <property type="match status" value="1"/>
</dbReference>
<dbReference type="PRINTS" id="PR01128">
    <property type="entry name" value="EMR1HORMONER"/>
</dbReference>
<dbReference type="PANTHER" id="PTHR12011:SF469">
    <property type="entry name" value="ADHESION G PROTEIN-COUPLED RECEPTOR E1-RELATED"/>
    <property type="match status" value="1"/>
</dbReference>
<name>A0AAD9E352_9TELE</name>
<dbReference type="InterPro" id="IPR000832">
    <property type="entry name" value="GPCR_2_secretin-like"/>
</dbReference>
<keyword evidence="10 14" id="KW-0472">Membrane</keyword>
<dbReference type="InterPro" id="IPR057244">
    <property type="entry name" value="GAIN_B"/>
</dbReference>
<dbReference type="Proteomes" id="UP001239994">
    <property type="component" value="Unassembled WGS sequence"/>
</dbReference>
<dbReference type="FunFam" id="1.20.1070.10:FF:000054">
    <property type="entry name" value="Adhesion G protein-coupled receptor E3"/>
    <property type="match status" value="1"/>
</dbReference>
<evidence type="ECO:0000256" key="12">
    <source>
        <dbReference type="ARBA" id="ARBA00023180"/>
    </source>
</evidence>
<reference evidence="18" key="1">
    <citation type="submission" date="2023-03" db="EMBL/GenBank/DDBJ databases">
        <title>Electrophorus voltai genome.</title>
        <authorList>
            <person name="Bian C."/>
        </authorList>
    </citation>
    <scope>NUCLEOTIDE SEQUENCE</scope>
    <source>
        <strain evidence="18">CB-2022</strain>
        <tissue evidence="18">Muscle</tissue>
    </source>
</reference>
<dbReference type="InterPro" id="IPR017981">
    <property type="entry name" value="GPCR_2-like_7TM"/>
</dbReference>
<dbReference type="AlphaFoldDB" id="A0AAD9E352"/>
<evidence type="ECO:0000256" key="14">
    <source>
        <dbReference type="SAM" id="Phobius"/>
    </source>
</evidence>
<feature type="transmembrane region" description="Helical" evidence="14">
    <location>
        <begin position="508"/>
        <end position="533"/>
    </location>
</feature>
<dbReference type="Pfam" id="PF00040">
    <property type="entry name" value="fn2"/>
    <property type="match status" value="1"/>
</dbReference>
<evidence type="ECO:0000256" key="2">
    <source>
        <dbReference type="ARBA" id="ARBA00007343"/>
    </source>
</evidence>
<dbReference type="InterPro" id="IPR000203">
    <property type="entry name" value="GPS"/>
</dbReference>
<dbReference type="EMBL" id="JAROKS010000006">
    <property type="protein sequence ID" value="KAK1802639.1"/>
    <property type="molecule type" value="Genomic_DNA"/>
</dbReference>
<dbReference type="PROSITE" id="PS51092">
    <property type="entry name" value="FN2_2"/>
    <property type="match status" value="1"/>
</dbReference>
<evidence type="ECO:0000256" key="6">
    <source>
        <dbReference type="ARBA" id="ARBA00022729"/>
    </source>
</evidence>
<sequence>MEASSAPELKADNFTINGNAKGSACTLPFIYKGNTYNTCVEFNHSTSWCSTTSDYDKDEQWGECVYEDPCIFHKLLSDPWRNIGFNSTSFAEWPMNDLKLQEGWYQVFGIGGDVLDGTCSANRSGHSFCSASSCGEHAQCNHDGSCVCDSGLLIPDGFLPKGYSYGCTVPDITVSEDCQYWTNTKNLSHRQTRDNIIAECYKNLSSQIDDFSTKELTRNVVEKVLERFIPTAHQQLSIGSSNQDELVSSLNTMLNTTEKLVSALVKITETSYAINISLPDIEIRVLAVGPNSFLGKTSVINTADAQMEIDLIGISKSEMNKGHAAVSFVSYTNIPSMLNRSFNSETNMEQTLMSTLVSATLPKTTNKTLTKPVNFTLKHTPILNPDHIPSCVYWKETEWVVDGCTLIKTNSSHSVCSCDHLSTFALIMQINPTQSDQLIVLLNTTFVAVGLVFLSLALLTFAIFRGNPRVTNPALINLCISLLLAHLLFLLTQHFLQYIQPKQLVCALLAGVLHFLFLSAFVWMFIEAVLLFITVKSLSKIRSKQKEALIMKCLIVIGYGSSLIVVGMSAALGPNGYGSDKCWLKEDRGFIWSFLGPVYFILACNTILFSLIIFSIRAALTRLNSDVSQIKQMRTIAFKTIAQCIILGCPWILGPFTSSSKVVEILFLVLNSQQGTFIFLVHCVLNQEVRQQYKKLFGVLFIPSESTITEVQMT</sequence>
<dbReference type="SUPFAM" id="SSF81321">
    <property type="entry name" value="Family A G protein-coupled receptor-like"/>
    <property type="match status" value="1"/>
</dbReference>
<dbReference type="PRINTS" id="PR00249">
    <property type="entry name" value="GPCRSECRETIN"/>
</dbReference>
<accession>A0AAD9E352</accession>
<feature type="transmembrane region" description="Helical" evidence="14">
    <location>
        <begin position="665"/>
        <end position="685"/>
    </location>
</feature>
<comment type="similarity">
    <text evidence="2">Belongs to the G-protein coupled receptor 2 family. Adhesion G-protein coupled receptor (ADGR) subfamily.</text>
</comment>
<keyword evidence="8" id="KW-0106">Calcium</keyword>
<dbReference type="PRINTS" id="PR00013">
    <property type="entry name" value="FNTYPEII"/>
</dbReference>
<evidence type="ECO:0000256" key="11">
    <source>
        <dbReference type="ARBA" id="ARBA00023157"/>
    </source>
</evidence>